<evidence type="ECO:0000313" key="2">
    <source>
        <dbReference type="EMBL" id="SHN51281.1"/>
    </source>
</evidence>
<keyword evidence="1" id="KW-0732">Signal</keyword>
<dbReference type="RefSeq" id="WP_072745883.1">
    <property type="nucleotide sequence ID" value="NZ_FOHL01000002.1"/>
</dbReference>
<dbReference type="Proteomes" id="UP000184066">
    <property type="component" value="Unassembled WGS sequence"/>
</dbReference>
<keyword evidence="3" id="KW-1185">Reference proteome</keyword>
<proteinExistence type="predicted"/>
<reference evidence="2 3" key="1">
    <citation type="submission" date="2016-12" db="EMBL/GenBank/DDBJ databases">
        <authorList>
            <person name="Song W.-J."/>
            <person name="Kurnit D.M."/>
        </authorList>
    </citation>
    <scope>NUCLEOTIDE SEQUENCE [LARGE SCALE GENOMIC DNA]</scope>
    <source>
        <strain evidence="2 3">CGMCC 1.10808</strain>
    </source>
</reference>
<feature type="chain" id="PRO_5009929030" description="DUF1579 domain-containing protein" evidence="1">
    <location>
        <begin position="25"/>
        <end position="158"/>
    </location>
</feature>
<dbReference type="AlphaFoldDB" id="A0A1M7RYK0"/>
<feature type="signal peptide" evidence="1">
    <location>
        <begin position="1"/>
        <end position="24"/>
    </location>
</feature>
<name>A0A1M7RYK0_9RHOB</name>
<evidence type="ECO:0000313" key="3">
    <source>
        <dbReference type="Proteomes" id="UP000184066"/>
    </source>
</evidence>
<dbReference type="PROSITE" id="PS51257">
    <property type="entry name" value="PROKAR_LIPOPROTEIN"/>
    <property type="match status" value="1"/>
</dbReference>
<protein>
    <recommendedName>
        <fullName evidence="4">DUF1579 domain-containing protein</fullName>
    </recommendedName>
</protein>
<dbReference type="EMBL" id="FRDL01000001">
    <property type="protein sequence ID" value="SHN51281.1"/>
    <property type="molecule type" value="Genomic_DNA"/>
</dbReference>
<dbReference type="STRING" id="1189325.SAMN04488119_102205"/>
<organism evidence="2 3">
    <name type="scientific">Oceanicella actignis</name>
    <dbReference type="NCBI Taxonomy" id="1189325"/>
    <lineage>
        <taxon>Bacteria</taxon>
        <taxon>Pseudomonadati</taxon>
        <taxon>Pseudomonadota</taxon>
        <taxon>Alphaproteobacteria</taxon>
        <taxon>Rhodobacterales</taxon>
        <taxon>Paracoccaceae</taxon>
        <taxon>Oceanicella</taxon>
    </lineage>
</organism>
<gene>
    <name evidence="2" type="ORF">SAMN05216200_101313</name>
</gene>
<sequence>MTMPFARRAAALALAALTAAAACGAPPPPPVHMVRVTPQTTHLMLGEWRGPFVPVDPGGRGGEAVLRVTEVEGTLMRGTIEWFRDGQLWDSRPVTAALAQGGAGHYNFLSSHAMMHAQGPETFIEVTTYLKDGRRYRHHLARTDIALERAGEMGAHGG</sequence>
<accession>A0A1M7RYK0</accession>
<evidence type="ECO:0008006" key="4">
    <source>
        <dbReference type="Google" id="ProtNLM"/>
    </source>
</evidence>
<evidence type="ECO:0000256" key="1">
    <source>
        <dbReference type="SAM" id="SignalP"/>
    </source>
</evidence>